<reference evidence="5" key="1">
    <citation type="journal article" date="2019" name="Int. J. Syst. Evol. Microbiol.">
        <title>The Global Catalogue of Microorganisms (GCM) 10K type strain sequencing project: providing services to taxonomists for standard genome sequencing and annotation.</title>
        <authorList>
            <consortium name="The Broad Institute Genomics Platform"/>
            <consortium name="The Broad Institute Genome Sequencing Center for Infectious Disease"/>
            <person name="Wu L."/>
            <person name="Ma J."/>
        </authorList>
    </citation>
    <scope>NUCLEOTIDE SEQUENCE [LARGE SCALE GENOMIC DNA]</scope>
    <source>
        <strain evidence="5">NBRC 110140</strain>
    </source>
</reference>
<protein>
    <submittedName>
        <fullName evidence="4">AraC family transcriptional regulator</fullName>
    </submittedName>
</protein>
<dbReference type="SUPFAM" id="SSF52317">
    <property type="entry name" value="Class I glutamine amidotransferase-like"/>
    <property type="match status" value="1"/>
</dbReference>
<comment type="caution">
    <text evidence="4">The sequence shown here is derived from an EMBL/GenBank/DDBJ whole genome shotgun (WGS) entry which is preliminary data.</text>
</comment>
<dbReference type="CDD" id="cd03136">
    <property type="entry name" value="GATase1_AraC_ArgR_like"/>
    <property type="match status" value="1"/>
</dbReference>
<dbReference type="Pfam" id="PF01965">
    <property type="entry name" value="DJ-1_PfpI"/>
    <property type="match status" value="1"/>
</dbReference>
<dbReference type="PANTHER" id="PTHR43130">
    <property type="entry name" value="ARAC-FAMILY TRANSCRIPTIONAL REGULATOR"/>
    <property type="match status" value="1"/>
</dbReference>
<dbReference type="PANTHER" id="PTHR43130:SF3">
    <property type="entry name" value="HTH-TYPE TRANSCRIPTIONAL REGULATOR RV1931C"/>
    <property type="match status" value="1"/>
</dbReference>
<keyword evidence="5" id="KW-1185">Reference proteome</keyword>
<dbReference type="SUPFAM" id="SSF46689">
    <property type="entry name" value="Homeodomain-like"/>
    <property type="match status" value="2"/>
</dbReference>
<proteinExistence type="predicted"/>
<dbReference type="SMART" id="SM00342">
    <property type="entry name" value="HTH_ARAC"/>
    <property type="match status" value="1"/>
</dbReference>
<evidence type="ECO:0000256" key="1">
    <source>
        <dbReference type="ARBA" id="ARBA00023015"/>
    </source>
</evidence>
<dbReference type="Gene3D" id="1.10.10.60">
    <property type="entry name" value="Homeodomain-like"/>
    <property type="match status" value="1"/>
</dbReference>
<organism evidence="4 5">
    <name type="scientific">Amylibacter marinus</name>
    <dbReference type="NCBI Taxonomy" id="1475483"/>
    <lineage>
        <taxon>Bacteria</taxon>
        <taxon>Pseudomonadati</taxon>
        <taxon>Pseudomonadota</taxon>
        <taxon>Alphaproteobacteria</taxon>
        <taxon>Rhodobacterales</taxon>
        <taxon>Paracoccaceae</taxon>
        <taxon>Amylibacter</taxon>
    </lineage>
</organism>
<dbReference type="InterPro" id="IPR018060">
    <property type="entry name" value="HTH_AraC"/>
</dbReference>
<dbReference type="PROSITE" id="PS01124">
    <property type="entry name" value="HTH_ARAC_FAMILY_2"/>
    <property type="match status" value="1"/>
</dbReference>
<accession>A0ABQ5VXV5</accession>
<dbReference type="InterPro" id="IPR002818">
    <property type="entry name" value="DJ-1/PfpI"/>
</dbReference>
<keyword evidence="1" id="KW-0805">Transcription regulation</keyword>
<sequence>MHTFEFLVFDGFSNMVLASALEPLRDVKMRAQGAKLNWVVSTLDGQELRSSSGLRIAPDTKFDAAQSGRTLILLSGYFFRDQITVDLEKKLRQVARHNDPIIAMDGAAWMLASAGLLDGKAATIHWQEFADFQEAFPAVKVSTARFTRAGQFICCGGASTALEMILELIKERFGTAAAFDASNMFLYDPARQNEFGRGAQVLRRTGPPKVLNALNVMAEHIEDPLSTFELAAQVGVSECGLNRAFQRELGLSVGKYYRLFRLQKARDLVLGTGLSQEQIALRCGYASGASLARAFRAEFAVSLRDLRAPA</sequence>
<dbReference type="Pfam" id="PF12833">
    <property type="entry name" value="HTH_18"/>
    <property type="match status" value="1"/>
</dbReference>
<evidence type="ECO:0000313" key="5">
    <source>
        <dbReference type="Proteomes" id="UP001156694"/>
    </source>
</evidence>
<keyword evidence="2" id="KW-0804">Transcription</keyword>
<dbReference type="InterPro" id="IPR029062">
    <property type="entry name" value="Class_I_gatase-like"/>
</dbReference>
<dbReference type="InterPro" id="IPR052158">
    <property type="entry name" value="INH-QAR"/>
</dbReference>
<feature type="domain" description="HTH araC/xylS-type" evidence="3">
    <location>
        <begin position="211"/>
        <end position="309"/>
    </location>
</feature>
<evidence type="ECO:0000259" key="3">
    <source>
        <dbReference type="PROSITE" id="PS01124"/>
    </source>
</evidence>
<name>A0ABQ5VXV5_9RHOB</name>
<dbReference type="Gene3D" id="3.40.50.880">
    <property type="match status" value="1"/>
</dbReference>
<dbReference type="Proteomes" id="UP001156694">
    <property type="component" value="Unassembled WGS sequence"/>
</dbReference>
<dbReference type="InterPro" id="IPR009057">
    <property type="entry name" value="Homeodomain-like_sf"/>
</dbReference>
<dbReference type="RefSeq" id="WP_284379606.1">
    <property type="nucleotide sequence ID" value="NZ_BSNN01000008.1"/>
</dbReference>
<evidence type="ECO:0000256" key="2">
    <source>
        <dbReference type="ARBA" id="ARBA00023163"/>
    </source>
</evidence>
<evidence type="ECO:0000313" key="4">
    <source>
        <dbReference type="EMBL" id="GLQ36108.1"/>
    </source>
</evidence>
<dbReference type="EMBL" id="BSNN01000008">
    <property type="protein sequence ID" value="GLQ36108.1"/>
    <property type="molecule type" value="Genomic_DNA"/>
</dbReference>
<gene>
    <name evidence="4" type="ORF">GCM10007939_23920</name>
</gene>